<name>A0A5C4JG97_9ACTN</name>
<feature type="chain" id="PRO_5039100239" evidence="1">
    <location>
        <begin position="19"/>
        <end position="362"/>
    </location>
</feature>
<gene>
    <name evidence="3" type="ORF">ETD83_07830</name>
</gene>
<dbReference type="SUPFAM" id="SSF53850">
    <property type="entry name" value="Periplasmic binding protein-like II"/>
    <property type="match status" value="1"/>
</dbReference>
<accession>A0A5C4JG97</accession>
<dbReference type="InterPro" id="IPR015168">
    <property type="entry name" value="SsuA/THI5"/>
</dbReference>
<feature type="signal peptide" evidence="1">
    <location>
        <begin position="1"/>
        <end position="18"/>
    </location>
</feature>
<dbReference type="OrthoDB" id="506623at2"/>
<reference evidence="3 4" key="1">
    <citation type="submission" date="2019-05" db="EMBL/GenBank/DDBJ databases">
        <title>Draft genome sequence of Actinomadura sp. 14C53.</title>
        <authorList>
            <person name="Saricaoglu S."/>
            <person name="Isik K."/>
        </authorList>
    </citation>
    <scope>NUCLEOTIDE SEQUENCE [LARGE SCALE GENOMIC DNA]</scope>
    <source>
        <strain evidence="3 4">14C53</strain>
    </source>
</reference>
<protein>
    <submittedName>
        <fullName evidence="3">ABC transporter substrate-binding protein</fullName>
    </submittedName>
</protein>
<evidence type="ECO:0000256" key="1">
    <source>
        <dbReference type="SAM" id="SignalP"/>
    </source>
</evidence>
<dbReference type="RefSeq" id="WP_138644392.1">
    <property type="nucleotide sequence ID" value="NZ_VCKW01000028.1"/>
</dbReference>
<dbReference type="Proteomes" id="UP000309174">
    <property type="component" value="Unassembled WGS sequence"/>
</dbReference>
<evidence type="ECO:0000313" key="4">
    <source>
        <dbReference type="Proteomes" id="UP000309174"/>
    </source>
</evidence>
<dbReference type="Gene3D" id="3.40.190.10">
    <property type="entry name" value="Periplasmic binding protein-like II"/>
    <property type="match status" value="2"/>
</dbReference>
<feature type="domain" description="SsuA/THI5-like" evidence="2">
    <location>
        <begin position="55"/>
        <end position="262"/>
    </location>
</feature>
<dbReference type="PANTHER" id="PTHR31528:SF15">
    <property type="entry name" value="RIBOFLAVIN-BINDING PROTEIN RIBY"/>
    <property type="match status" value="1"/>
</dbReference>
<evidence type="ECO:0000259" key="2">
    <source>
        <dbReference type="Pfam" id="PF09084"/>
    </source>
</evidence>
<dbReference type="GO" id="GO:0009228">
    <property type="term" value="P:thiamine biosynthetic process"/>
    <property type="evidence" value="ECO:0007669"/>
    <property type="project" value="InterPro"/>
</dbReference>
<dbReference type="PROSITE" id="PS51257">
    <property type="entry name" value="PROKAR_LIPOPROTEIN"/>
    <property type="match status" value="1"/>
</dbReference>
<sequence>MKRTLSNLMAGAMATVLAATALSACGNAGKTSGGADGTLTLATPAPNSLFTFNAVIADKLGFFKAEGITVKLAPVNDNIPIAGLVENSKADVGLVAATDAISAALKADGLRLAYDERTGGNGFLIGLVVPEKSPIKKVADLKGKNVGLASPDQDRAYLTAALKKAGMSIDDVTTTMVGPGSPSVAQTLESGRIAAYAGTLTDFFAFDEAGLPVRDITPEGLEGIPVGGYIVRAETLKKSDVLVRFFRALARGTYAGLERPKVAEAATRQVAPEQWSDPDQARGLLDALSKTLVPFDKQNFGEIKPDRWGNAQSLLREAGVIDGSVDLKQFLVTDILQKVNGFDRKATLSTADTWLTRNGSTT</sequence>
<evidence type="ECO:0000313" key="3">
    <source>
        <dbReference type="EMBL" id="TMR04796.1"/>
    </source>
</evidence>
<organism evidence="3 4">
    <name type="scientific">Actinomadura soli</name>
    <dbReference type="NCBI Taxonomy" id="2508997"/>
    <lineage>
        <taxon>Bacteria</taxon>
        <taxon>Bacillati</taxon>
        <taxon>Actinomycetota</taxon>
        <taxon>Actinomycetes</taxon>
        <taxon>Streptosporangiales</taxon>
        <taxon>Thermomonosporaceae</taxon>
        <taxon>Actinomadura</taxon>
    </lineage>
</organism>
<dbReference type="Pfam" id="PF09084">
    <property type="entry name" value="NMT1"/>
    <property type="match status" value="1"/>
</dbReference>
<keyword evidence="4" id="KW-1185">Reference proteome</keyword>
<keyword evidence="1" id="KW-0732">Signal</keyword>
<dbReference type="PANTHER" id="PTHR31528">
    <property type="entry name" value="4-AMINO-5-HYDROXYMETHYL-2-METHYLPYRIMIDINE PHOSPHATE SYNTHASE THI11-RELATED"/>
    <property type="match status" value="1"/>
</dbReference>
<dbReference type="InterPro" id="IPR027939">
    <property type="entry name" value="NMT1/THI5"/>
</dbReference>
<proteinExistence type="predicted"/>
<dbReference type="EMBL" id="VCKW01000028">
    <property type="protein sequence ID" value="TMR04796.1"/>
    <property type="molecule type" value="Genomic_DNA"/>
</dbReference>
<comment type="caution">
    <text evidence="3">The sequence shown here is derived from an EMBL/GenBank/DDBJ whole genome shotgun (WGS) entry which is preliminary data.</text>
</comment>
<dbReference type="AlphaFoldDB" id="A0A5C4JG97"/>